<feature type="compositionally biased region" description="Basic and acidic residues" evidence="2">
    <location>
        <begin position="2578"/>
        <end position="2593"/>
    </location>
</feature>
<feature type="compositionally biased region" description="Pro residues" evidence="2">
    <location>
        <begin position="1608"/>
        <end position="1634"/>
    </location>
</feature>
<feature type="compositionally biased region" description="Basic and acidic residues" evidence="2">
    <location>
        <begin position="2748"/>
        <end position="2819"/>
    </location>
</feature>
<feature type="region of interest" description="Disordered" evidence="2">
    <location>
        <begin position="573"/>
        <end position="601"/>
    </location>
</feature>
<reference evidence="3" key="1">
    <citation type="submission" date="2017-09" db="EMBL/GenBank/DDBJ databases">
        <title>Contemporary evolution of a Lepidopteran species, Heliothis virescens, in response to modern agricultural practices.</title>
        <authorList>
            <person name="Fritz M.L."/>
            <person name="Deyonke A.M."/>
            <person name="Papanicolaou A."/>
            <person name="Micinski S."/>
            <person name="Westbrook J."/>
            <person name="Gould F."/>
        </authorList>
    </citation>
    <scope>NUCLEOTIDE SEQUENCE [LARGE SCALE GENOMIC DNA]</scope>
    <source>
        <strain evidence="3">HvINT-</strain>
        <tissue evidence="3">Whole body</tissue>
    </source>
</reference>
<evidence type="ECO:0000256" key="2">
    <source>
        <dbReference type="SAM" id="MobiDB-lite"/>
    </source>
</evidence>
<feature type="region of interest" description="Disordered" evidence="2">
    <location>
        <begin position="256"/>
        <end position="375"/>
    </location>
</feature>
<feature type="compositionally biased region" description="Pro residues" evidence="2">
    <location>
        <begin position="2234"/>
        <end position="2268"/>
    </location>
</feature>
<feature type="region of interest" description="Disordered" evidence="2">
    <location>
        <begin position="2680"/>
        <end position="2877"/>
    </location>
</feature>
<feature type="coiled-coil region" evidence="1">
    <location>
        <begin position="2444"/>
        <end position="2496"/>
    </location>
</feature>
<proteinExistence type="predicted"/>
<accession>A0A2A4K746</accession>
<protein>
    <submittedName>
        <fullName evidence="3">Uncharacterized protein</fullName>
    </submittedName>
</protein>
<feature type="compositionally biased region" description="Low complexity" evidence="2">
    <location>
        <begin position="310"/>
        <end position="326"/>
    </location>
</feature>
<feature type="compositionally biased region" description="Pro residues" evidence="2">
    <location>
        <begin position="2891"/>
        <end position="2900"/>
    </location>
</feature>
<sequence>MVTEDWVYRARFGCHCRLCLCLANNADALLAFIRDCVWALAHCGSTVGAAARMVRAVRARTDSQPDQWDIPLLRRALAPAQSAAIIHEQLVKLAAQSEITEQIVNSVCLCRPFDKPLEKEYAVERFCKILENFKAASTITFKVEMIPMNVGCTDPGRWDWVPAARARLQRYLRAHQRAPTRARLADMAAQTDTRDLSAWSGYEHRCDCLTPRTLCAQQRKQLLSGLWGRPVFISGHLRAAIFSFFGMMQTVNVFNGAKPETSSDGDKPPNEMEPETTSRELQQGDGTGAKPPEDGPDSIESMGSAESHASGDSADTADTADSADTGESGEGVECGGGEAAPAVDKDSDSNPTCDLDDLSDSDANSGTASLGLSTSSSLDSASELLLAAAAAVESGGSEGEAVPGELCRTVRHLMRSIASIERLMDRVLKHCDEWPAPPTRIDHEARKRVDMGLSEVDRKLMAMYRRLPEVHRRQLQVYRKQKKLSTVCMQLVGGSAPAPPPPGSPPPAAPHQPCRALCPEYHLQRFKEVRRKVMHMRDQQLYYHRLRMWLEDQLRHERESLPESNVTLIEDLPRRKRRTSSPKIPRLSTAPKRKLKPVSPSISKPHKILQMLKHKAPAQTTQLLTDDIKSEDVKEVECPEAFPLEREDTISDTETIVGEKEQVDMCKEMKECLAKFSNFALNNDAAPEMMQVEAKYPESVSPPLQEMSPTTPEPMPVYSSKPNQRLLSVNKFLSNDNTDFNQQITPEVLNIPLNARRTPLLVNEKETLTDTVENDKDSNIYKYVSFGLEIKKAMEECQNIINSYNSMKEGKKEEDGQLSLEQICEVMMTLDKNSAEFLDKIDTEDPIDINTANTKLAELVENMPQILANMPEIASKLSDIANASFELPEFASIMNSLPEVNSEAQLTPETLKQIRELKLNKSRDNVKVTKNTIKRKTQRRIKSNLDNDIIGTMTFELDNKDIVELLKDDKDLQALMKNKNREDFKDLLFSISAQVVINKVFEYLKQNKSPVLAKCLEEDKDLFSLPKNSLNSEMYSKASTLFDNSVKDALSMEELRELVKSRFNSWKHYVASKFKGIPVEILENEIEAMLDKFYSYIQDLAGKNFVPDPDRMAAKLEELKRHHESQKDSDSDSRESVRQILLTTSVGNTLDILIMKFPKLTHEKKVMIKGLKFKYMNVLRRCCESQPLANWILTDPETAINVIQDLMDFQVKKAENVPDFSSMSNEKKRDYFVDRLKDVNKQYMETLPKKNLSGDEWLVMLYKLEQYEEKLKENFNKATPQPVKTTQNASEAEILAAKGLSKIIGKASIRVVKKTDPPKKKEEKIKEKIEEDDKKCKNDALLAKCEAILTSKGEKSLLDSFYTIKSYITQGLPVPETYKKHVISICSSIDAKLLDEDIEDSLKSEPETVESEAKDKSISPQNHEDLAKYSAQALRNAKQTLNAVAFKNISRNGQSKSESDVCDTPKSDCKWTNDCVCNSCKDNECLGDIVKQCYEGEKKVEKVKKELKKTAVKPKVAAKACENVNHQQHVCKVGHGGAMCAGEGSEQPCTCCYCTVFGHAPPLTTPVPRNFNETRERLRSILNKKKQQCKSANGEQVEPAAVAKPPGVVAPPSEPAAQPKPPKPPTLAPKPPNKSPVLAKCLEEDKDLFSLPKNSLNSEMYSKASTLFDNSVKDALSMEELRELVKSRFNSWKHYVASKFKGIPVEILENEIEAMLDKFYSYIQDLAGKNFVPDPDRMAAKLEELKRHHESQKDSDSDSRESVRQILLTTSVGNTLDILIMKFPKLTHEKKVMIKGLKFKYMNVLRRCCESQPLANWILTDPETAINVIQDLMDFQVKKAENVPDFSSMSNEKKRDYFVDRLKDVNKQYMETLPKKNLSGDEWLVMLYKLEQYEEKLKENFNKATPQPVKTTQNASEAEILAAKGLSKIIGKASIRVVKKTDPPKKKEEKIKEKIEEDDKKCKNDALLAKCEAILTSKGEKSLLDSFYTIKSYITQGLPVPETYKKHVISICSSIDAKLLDEDIEDSLKSEPETVESEAKDKSISPQNHEDLAKYSAQALRNAKQTLNAVAFKNISRNGQSKSESDVCDTPKSDCKWTNDCVCNSCKDNECLGDIVKQCYEGEKKVEKVKKELKKTAVKPKVAAKACENVNHQQHVCKVGHGGAMCAGEGSEQPCTCCYCTVFGHAPPLTTPVPRNFNETRERLRSILNKKKQQCKSANGEQVEPAAVAKPPGVVAPPSEPAAQPKPPKPPTLAPKPPALPKTQPPNLTPAQVQQKRQSIDLQQRQLADKMSRMAVTERPAVAAVAKPKALQRTVPIQVNVPPGLKAEGKVNPNAMEQIRLQQLKQQQQQQQQQQAQLQQQQQAQQPQQQAPQPQQQPPQPQPQPQQAQQQKKPEPIYDLPIHNKPTLTPQQQQQIRQQQQMRQQDTRDLDALLQYIEGPARHVDRGKKRAKKLRQKAKKMESRILEERNAVVNELSRARRELDALHVAHDAAKRRLDTTRALLHAHTKPKRKGKKQKLNPAQQAKVQLVAEQLGELTTLMNTTSKEMAAAEKQVLDFSRRLQNCERQLAESRAVQGKPERPAQHAQSDKQKIDKLKQNAAFINGQPGTGIVCVRRSPGDGAVTVSIPGQRNETPLAQLVHNNKHVTVLNVPEEQAAPAQKADGRKQTWEQALAHINQLAKQGKEKKKQKEPKEQNKQEQKPKDNKEQCKTAQADAQPLSKKQRKLLAKQQAEEEEKKKQQQQQQSDSKPKKSDVKSDKSDVKSDTKSDKKVDTKVDTKKSDKKSEASKKEKKEEKKKEKAADKKVEKKGKENKLDKAQQQRKATKPAQQQQAQQMKKENKKQQQQQKSQVINITPDTTIEVVSKKNPCTNEPEKPASCSIMEQLKPPKPVIIADPPPPVGKSKKAKKKAKKAAQASEDSKADGTKIVTLRNPMFHPNLPPVQITTNNNQPVQKKQEQIRIPDPIPMPPNACQATITPTSNGMYTIRNPLMSMMHQQSMMGVRAQSPQMNPLYGQYNYVNPNTYTPVAPQFERTSPKPDDFQTRIMNLASFTQKNDEGYSLFKTTDDSQQRSFLTPEYFENQSPKSMVSPNPIGTRPVENRTFESDTSLFANPIQRPEPIGTPLKQEDRVDYTGLYTPFGQEDRNVFRNALFSDKNDTNQQKSDDLGTNNVANGDSLPYFQRLRVGSKLNSEVTIHHVTESKFYKGQEPGASVEQSQEESLFSRPTTWPDQMYPDNTERPPPAGGAEAPAAARRFGPIGARANRAADPECHVFLPDCSITNLSELELSEREIESFKRFDFYFSPPQHKPKVRLDVAAMRHTHN</sequence>
<evidence type="ECO:0000256" key="1">
    <source>
        <dbReference type="SAM" id="Coils"/>
    </source>
</evidence>
<feature type="compositionally biased region" description="Low complexity" evidence="2">
    <location>
        <begin position="2358"/>
        <end position="2374"/>
    </location>
</feature>
<feature type="compositionally biased region" description="Low complexity" evidence="2">
    <location>
        <begin position="361"/>
        <end position="375"/>
    </location>
</feature>
<gene>
    <name evidence="3" type="ORF">B5V51_420</name>
</gene>
<feature type="compositionally biased region" description="Polar residues" evidence="2">
    <location>
        <begin position="3213"/>
        <end position="3229"/>
    </location>
</feature>
<name>A0A2A4K746_HELVI</name>
<feature type="compositionally biased region" description="Polar residues" evidence="2">
    <location>
        <begin position="2269"/>
        <end position="2285"/>
    </location>
</feature>
<feature type="compositionally biased region" description="Low complexity" evidence="2">
    <location>
        <begin position="2826"/>
        <end position="2835"/>
    </location>
</feature>
<dbReference type="InterPro" id="IPR029717">
    <property type="entry name" value="FAM193"/>
</dbReference>
<organism evidence="3">
    <name type="scientific">Heliothis virescens</name>
    <name type="common">Tobacco budworm moth</name>
    <dbReference type="NCBI Taxonomy" id="7102"/>
    <lineage>
        <taxon>Eukaryota</taxon>
        <taxon>Metazoa</taxon>
        <taxon>Ecdysozoa</taxon>
        <taxon>Arthropoda</taxon>
        <taxon>Hexapoda</taxon>
        <taxon>Insecta</taxon>
        <taxon>Pterygota</taxon>
        <taxon>Neoptera</taxon>
        <taxon>Endopterygota</taxon>
        <taxon>Lepidoptera</taxon>
        <taxon>Glossata</taxon>
        <taxon>Ditrysia</taxon>
        <taxon>Noctuoidea</taxon>
        <taxon>Noctuidae</taxon>
        <taxon>Heliothinae</taxon>
        <taxon>Heliothis</taxon>
    </lineage>
</organism>
<feature type="region of interest" description="Disordered" evidence="2">
    <location>
        <begin position="2358"/>
        <end position="2427"/>
    </location>
</feature>
<dbReference type="EMBL" id="NWSH01000107">
    <property type="protein sequence ID" value="PCG79470.1"/>
    <property type="molecule type" value="Genomic_DNA"/>
</dbReference>
<evidence type="ECO:0000313" key="3">
    <source>
        <dbReference type="EMBL" id="PCG79470.1"/>
    </source>
</evidence>
<dbReference type="PANTHER" id="PTHR15109:SF4">
    <property type="entry name" value="FAM193 C-TERMINAL DOMAIN-CONTAINING PROTEIN"/>
    <property type="match status" value="1"/>
</dbReference>
<feature type="region of interest" description="Disordered" evidence="2">
    <location>
        <begin position="2211"/>
        <end position="2285"/>
    </location>
</feature>
<keyword evidence="1" id="KW-0175">Coiled coil</keyword>
<feature type="compositionally biased region" description="Low complexity" evidence="2">
    <location>
        <begin position="2411"/>
        <end position="2424"/>
    </location>
</feature>
<feature type="region of interest" description="Disordered" evidence="2">
    <location>
        <begin position="2891"/>
        <end position="2923"/>
    </location>
</feature>
<feature type="compositionally biased region" description="Basic and acidic residues" evidence="2">
    <location>
        <begin position="2691"/>
        <end position="2709"/>
    </location>
</feature>
<feature type="region of interest" description="Disordered" evidence="2">
    <location>
        <begin position="1585"/>
        <end position="1636"/>
    </location>
</feature>
<feature type="region of interest" description="Disordered" evidence="2">
    <location>
        <begin position="2027"/>
        <end position="2048"/>
    </location>
</feature>
<feature type="compositionally biased region" description="Low complexity" evidence="2">
    <location>
        <begin position="1597"/>
        <end position="1607"/>
    </location>
</feature>
<feature type="region of interest" description="Disordered" evidence="2">
    <location>
        <begin position="3205"/>
        <end position="3250"/>
    </location>
</feature>
<feature type="compositionally biased region" description="Low complexity" evidence="2">
    <location>
        <begin position="2223"/>
        <end position="2233"/>
    </location>
</feature>
<feature type="compositionally biased region" description="Basic residues" evidence="2">
    <location>
        <begin position="2902"/>
        <end position="2912"/>
    </location>
</feature>
<feature type="compositionally biased region" description="Pro residues" evidence="2">
    <location>
        <begin position="2375"/>
        <end position="2384"/>
    </location>
</feature>
<dbReference type="PANTHER" id="PTHR15109">
    <property type="entry name" value="AGAP004327-PA"/>
    <property type="match status" value="1"/>
</dbReference>
<comment type="caution">
    <text evidence="3">The sequence shown here is derived from an EMBL/GenBank/DDBJ whole genome shotgun (WGS) entry which is preliminary data.</text>
</comment>
<feature type="region of interest" description="Disordered" evidence="2">
    <location>
        <begin position="700"/>
        <end position="719"/>
    </location>
</feature>
<feature type="region of interest" description="Disordered" evidence="2">
    <location>
        <begin position="2570"/>
        <end position="2593"/>
    </location>
</feature>
<dbReference type="STRING" id="7102.A0A2A4K746"/>
<feature type="region of interest" description="Disordered" evidence="2">
    <location>
        <begin position="1401"/>
        <end position="1422"/>
    </location>
</feature>
<feature type="compositionally biased region" description="Gly residues" evidence="2">
    <location>
        <begin position="328"/>
        <end position="338"/>
    </location>
</feature>